<comment type="caution">
    <text evidence="7">The sequence shown here is derived from an EMBL/GenBank/DDBJ whole genome shotgun (WGS) entry which is preliminary data.</text>
</comment>
<keyword evidence="2" id="KW-0479">Metal-binding</keyword>
<dbReference type="GO" id="GO:0005506">
    <property type="term" value="F:iron ion binding"/>
    <property type="evidence" value="ECO:0007669"/>
    <property type="project" value="InterPro"/>
</dbReference>
<evidence type="ECO:0000259" key="6">
    <source>
        <dbReference type="PROSITE" id="PS51379"/>
    </source>
</evidence>
<dbReference type="PANTHER" id="PTHR43082">
    <property type="entry name" value="FERREDOXIN-LIKE"/>
    <property type="match status" value="1"/>
</dbReference>
<dbReference type="GO" id="GO:0051536">
    <property type="term" value="F:iron-sulfur cluster binding"/>
    <property type="evidence" value="ECO:0007669"/>
    <property type="project" value="UniProtKB-KW"/>
</dbReference>
<dbReference type="InterPro" id="IPR017896">
    <property type="entry name" value="4Fe4S_Fe-S-bd"/>
</dbReference>
<evidence type="ECO:0000256" key="1">
    <source>
        <dbReference type="ARBA" id="ARBA00022448"/>
    </source>
</evidence>
<evidence type="ECO:0000256" key="4">
    <source>
        <dbReference type="ARBA" id="ARBA00023004"/>
    </source>
</evidence>
<gene>
    <name evidence="7" type="primary">fixX_2</name>
    <name evidence="7" type="ORF">GALL_323320</name>
</gene>
<evidence type="ECO:0000256" key="2">
    <source>
        <dbReference type="ARBA" id="ARBA00022723"/>
    </source>
</evidence>
<keyword evidence="5" id="KW-0411">Iron-sulfur</keyword>
<feature type="domain" description="4Fe-4S ferredoxin-type" evidence="6">
    <location>
        <begin position="57"/>
        <end position="87"/>
    </location>
</feature>
<organism evidence="7">
    <name type="scientific">mine drainage metagenome</name>
    <dbReference type="NCBI Taxonomy" id="410659"/>
    <lineage>
        <taxon>unclassified sequences</taxon>
        <taxon>metagenomes</taxon>
        <taxon>ecological metagenomes</taxon>
    </lineage>
</organism>
<protein>
    <submittedName>
        <fullName evidence="7">Ferredoxin-like protein FixX</fullName>
    </submittedName>
</protein>
<dbReference type="InterPro" id="IPR012206">
    <property type="entry name" value="Fd_FixX"/>
</dbReference>
<dbReference type="EMBL" id="MLJW01000519">
    <property type="protein sequence ID" value="OIQ85811.1"/>
    <property type="molecule type" value="Genomic_DNA"/>
</dbReference>
<evidence type="ECO:0000256" key="5">
    <source>
        <dbReference type="ARBA" id="ARBA00023014"/>
    </source>
</evidence>
<evidence type="ECO:0000313" key="7">
    <source>
        <dbReference type="EMBL" id="OIQ85811.1"/>
    </source>
</evidence>
<dbReference type="SUPFAM" id="SSF54862">
    <property type="entry name" value="4Fe-4S ferredoxins"/>
    <property type="match status" value="1"/>
</dbReference>
<accession>A0A1J5R7W9</accession>
<keyword evidence="4" id="KW-0408">Iron</keyword>
<keyword evidence="1" id="KW-0813">Transport</keyword>
<dbReference type="Gene3D" id="3.30.70.20">
    <property type="match status" value="1"/>
</dbReference>
<sequence>MSTVGRLTVPDLLGRNTYEVDEVEAHIAIDTAVCATCADKPCIVVCPAQLYAVGPDGAVTFDHAGCLECGTCRVVCVTGGIVRWTYPRGSYGVRYRQG</sequence>
<feature type="domain" description="4Fe-4S ferredoxin-type" evidence="6">
    <location>
        <begin position="25"/>
        <end position="56"/>
    </location>
</feature>
<name>A0A1J5R7W9_9ZZZZ</name>
<dbReference type="PIRSF" id="PIRSF036548">
    <property type="entry name" value="Fdx_FixX"/>
    <property type="match status" value="1"/>
</dbReference>
<reference evidence="7" key="1">
    <citation type="submission" date="2016-10" db="EMBL/GenBank/DDBJ databases">
        <title>Sequence of Gallionella enrichment culture.</title>
        <authorList>
            <person name="Poehlein A."/>
            <person name="Muehling M."/>
            <person name="Daniel R."/>
        </authorList>
    </citation>
    <scope>NUCLEOTIDE SEQUENCE</scope>
</reference>
<dbReference type="PROSITE" id="PS51379">
    <property type="entry name" value="4FE4S_FER_2"/>
    <property type="match status" value="2"/>
</dbReference>
<dbReference type="AlphaFoldDB" id="A0A1J5R7W9"/>
<proteinExistence type="predicted"/>
<evidence type="ECO:0000256" key="3">
    <source>
        <dbReference type="ARBA" id="ARBA00022982"/>
    </source>
</evidence>
<dbReference type="PANTHER" id="PTHR43082:SF3">
    <property type="entry name" value="FERREDOXIN-LIKE PROTEIN YDIT"/>
    <property type="match status" value="1"/>
</dbReference>
<keyword evidence="3" id="KW-0249">Electron transport</keyword>